<dbReference type="EMBL" id="JAPFFF010000018">
    <property type="protein sequence ID" value="KAK8860786.1"/>
    <property type="molecule type" value="Genomic_DNA"/>
</dbReference>
<comment type="caution">
    <text evidence="1">The sequence shown here is derived from an EMBL/GenBank/DDBJ whole genome shotgun (WGS) entry which is preliminary data.</text>
</comment>
<gene>
    <name evidence="1" type="ORF">M9Y10_012452</name>
</gene>
<dbReference type="Proteomes" id="UP001470230">
    <property type="component" value="Unassembled WGS sequence"/>
</dbReference>
<name>A0ABR2ID76_9EUKA</name>
<organism evidence="1 2">
    <name type="scientific">Tritrichomonas musculus</name>
    <dbReference type="NCBI Taxonomy" id="1915356"/>
    <lineage>
        <taxon>Eukaryota</taxon>
        <taxon>Metamonada</taxon>
        <taxon>Parabasalia</taxon>
        <taxon>Tritrichomonadida</taxon>
        <taxon>Tritrichomonadidae</taxon>
        <taxon>Tritrichomonas</taxon>
    </lineage>
</organism>
<evidence type="ECO:0000313" key="2">
    <source>
        <dbReference type="Proteomes" id="UP001470230"/>
    </source>
</evidence>
<keyword evidence="2" id="KW-1185">Reference proteome</keyword>
<accession>A0ABR2ID76</accession>
<proteinExistence type="predicted"/>
<evidence type="ECO:0000313" key="1">
    <source>
        <dbReference type="EMBL" id="KAK8860786.1"/>
    </source>
</evidence>
<protein>
    <submittedName>
        <fullName evidence="1">Uncharacterized protein</fullName>
    </submittedName>
</protein>
<reference evidence="1 2" key="1">
    <citation type="submission" date="2024-04" db="EMBL/GenBank/DDBJ databases">
        <title>Tritrichomonas musculus Genome.</title>
        <authorList>
            <person name="Alves-Ferreira E."/>
            <person name="Grigg M."/>
            <person name="Lorenzi H."/>
            <person name="Galac M."/>
        </authorList>
    </citation>
    <scope>NUCLEOTIDE SEQUENCE [LARGE SCALE GENOMIC DNA]</scope>
    <source>
        <strain evidence="1 2">EAF2021</strain>
    </source>
</reference>
<sequence>MQPNPDDLKIKTFSLISEISNLCHQCPRLVSAAVEGLNNIIHQINRLNYAQIEHPMNFVPLQQQNLNRISNMNENQNGSENISYEQFKDIINSVCNNPENISIPQNSNDNILKLCAENPLFVEYLKRYSEDMSKETSNQI</sequence>